<name>A0A0W8G265_9ZZZZ</name>
<evidence type="ECO:0000313" key="2">
    <source>
        <dbReference type="EMBL" id="KUG27226.1"/>
    </source>
</evidence>
<organism evidence="2">
    <name type="scientific">hydrocarbon metagenome</name>
    <dbReference type="NCBI Taxonomy" id="938273"/>
    <lineage>
        <taxon>unclassified sequences</taxon>
        <taxon>metagenomes</taxon>
        <taxon>ecological metagenomes</taxon>
    </lineage>
</organism>
<dbReference type="GO" id="GO:0032259">
    <property type="term" value="P:methylation"/>
    <property type="evidence" value="ECO:0007669"/>
    <property type="project" value="UniProtKB-KW"/>
</dbReference>
<dbReference type="Gene3D" id="3.40.50.150">
    <property type="entry name" value="Vaccinia Virus protein VP39"/>
    <property type="match status" value="1"/>
</dbReference>
<dbReference type="EMBL" id="LNQE01000349">
    <property type="protein sequence ID" value="KUG27226.1"/>
    <property type="molecule type" value="Genomic_DNA"/>
</dbReference>
<proteinExistence type="predicted"/>
<gene>
    <name evidence="2" type="ORF">ASZ90_002926</name>
</gene>
<keyword evidence="2" id="KW-0808">Transferase</keyword>
<dbReference type="SUPFAM" id="SSF53335">
    <property type="entry name" value="S-adenosyl-L-methionine-dependent methyltransferases"/>
    <property type="match status" value="1"/>
</dbReference>
<dbReference type="PANTHER" id="PTHR34203:SF15">
    <property type="entry name" value="SLL1173 PROTEIN"/>
    <property type="match status" value="1"/>
</dbReference>
<dbReference type="NCBIfam" id="TIGR01444">
    <property type="entry name" value="fkbM_fam"/>
    <property type="match status" value="1"/>
</dbReference>
<keyword evidence="2" id="KW-0489">Methyltransferase</keyword>
<dbReference type="AlphaFoldDB" id="A0A0W8G265"/>
<feature type="domain" description="Methyltransferase FkbM" evidence="1">
    <location>
        <begin position="83"/>
        <end position="230"/>
    </location>
</feature>
<sequence>MYFINNGYKRTPFPVMDHEPEILRVLDVLADEESRKCYLSALHMRATGLADTVYPSPYPQFKHPLVKPDPGDIILNCGGFGGYVAGYFARLTNRDCTIYSFEPCPEVYARLVANIAEWRLTGIVSTVNMAVWNACGMVGFAMETPMQGNSRVSSDAAQSLPAVDIDSFVRARHLPTVDLIEMDVEGSEPQALAGAAEIIRRHRPKLQISLYHAAEHYWELPLLIHSLVPEYTFYVGHHSHAFLETMLYAVVPE</sequence>
<dbReference type="InterPro" id="IPR029063">
    <property type="entry name" value="SAM-dependent_MTases_sf"/>
</dbReference>
<protein>
    <submittedName>
        <fullName evidence="2">Methyltransferase fkbm family</fullName>
    </submittedName>
</protein>
<evidence type="ECO:0000259" key="1">
    <source>
        <dbReference type="Pfam" id="PF05050"/>
    </source>
</evidence>
<dbReference type="PANTHER" id="PTHR34203">
    <property type="entry name" value="METHYLTRANSFERASE, FKBM FAMILY PROTEIN"/>
    <property type="match status" value="1"/>
</dbReference>
<dbReference type="InterPro" id="IPR006342">
    <property type="entry name" value="FkbM_mtfrase"/>
</dbReference>
<dbReference type="Pfam" id="PF05050">
    <property type="entry name" value="Methyltransf_21"/>
    <property type="match status" value="1"/>
</dbReference>
<dbReference type="GO" id="GO:0008168">
    <property type="term" value="F:methyltransferase activity"/>
    <property type="evidence" value="ECO:0007669"/>
    <property type="project" value="UniProtKB-KW"/>
</dbReference>
<accession>A0A0W8G265</accession>
<reference evidence="2" key="1">
    <citation type="journal article" date="2015" name="Proc. Natl. Acad. Sci. U.S.A.">
        <title>Networks of energetic and metabolic interactions define dynamics in microbial communities.</title>
        <authorList>
            <person name="Embree M."/>
            <person name="Liu J.K."/>
            <person name="Al-Bassam M.M."/>
            <person name="Zengler K."/>
        </authorList>
    </citation>
    <scope>NUCLEOTIDE SEQUENCE</scope>
</reference>
<dbReference type="InterPro" id="IPR052514">
    <property type="entry name" value="SAM-dependent_MTase"/>
</dbReference>
<comment type="caution">
    <text evidence="2">The sequence shown here is derived from an EMBL/GenBank/DDBJ whole genome shotgun (WGS) entry which is preliminary data.</text>
</comment>